<dbReference type="AlphaFoldDB" id="E9T090"/>
<accession>E9T090</accession>
<dbReference type="Proteomes" id="UP000004245">
    <property type="component" value="Unassembled WGS sequence"/>
</dbReference>
<reference evidence="1" key="1">
    <citation type="submission" date="2011-01" db="EMBL/GenBank/DDBJ databases">
        <authorList>
            <person name="Muzny D."/>
            <person name="Qin X."/>
            <person name="Buhay C."/>
            <person name="Dugan-Rocha S."/>
            <person name="Ding Y."/>
            <person name="Chen G."/>
            <person name="Hawes A."/>
            <person name="Holder M."/>
            <person name="Jhangiani S."/>
            <person name="Johnson A."/>
            <person name="Khan Z."/>
            <person name="Li Z."/>
            <person name="Liu W."/>
            <person name="Liu X."/>
            <person name="Perez L."/>
            <person name="Shen H."/>
            <person name="Wang Q."/>
            <person name="Watt J."/>
            <person name="Xi L."/>
            <person name="Xin Y."/>
            <person name="Zhou J."/>
            <person name="Deng J."/>
            <person name="Jiang H."/>
            <person name="Liu Y."/>
            <person name="Qu J."/>
            <person name="Song X.-Z."/>
            <person name="Zhang L."/>
            <person name="Villasana D."/>
            <person name="Johnson A."/>
            <person name="Liu J."/>
            <person name="Liyanage D."/>
            <person name="Lorensuhewa L."/>
            <person name="Robinson T."/>
            <person name="Song A."/>
            <person name="Song B.-B."/>
            <person name="Dinh H."/>
            <person name="Thornton R."/>
            <person name="Coyle M."/>
            <person name="Francisco L."/>
            <person name="Jackson L."/>
            <person name="Javaid M."/>
            <person name="Korchina V."/>
            <person name="Kovar C."/>
            <person name="Mata R."/>
            <person name="Mathew T."/>
            <person name="Ngo R."/>
            <person name="Nguyen L."/>
            <person name="Nguyen N."/>
            <person name="Okwuonu G."/>
            <person name="Ongeri F."/>
            <person name="Pham C."/>
            <person name="Simmons D."/>
            <person name="Wilczek-Boney K."/>
            <person name="Hale W."/>
            <person name="Jakkamsetti A."/>
            <person name="Pham P."/>
            <person name="Ruth R."/>
            <person name="San Lucas F."/>
            <person name="Warren J."/>
            <person name="Zhang J."/>
            <person name="Zhao Z."/>
            <person name="Zhou C."/>
            <person name="Zhu D."/>
            <person name="Lee S."/>
            <person name="Bess C."/>
            <person name="Blankenburg K."/>
            <person name="Forbes L."/>
            <person name="Fu Q."/>
            <person name="Gubbala S."/>
            <person name="Hirani K."/>
            <person name="Jayaseelan J.C."/>
            <person name="Lara F."/>
            <person name="Munidasa M."/>
            <person name="Palculict T."/>
            <person name="Patil S."/>
            <person name="Pu L.-L."/>
            <person name="Saada N."/>
            <person name="Tang L."/>
            <person name="Weissenberger G."/>
            <person name="Zhu Y."/>
            <person name="Hemphill L."/>
            <person name="Shang Y."/>
            <person name="Youmans B."/>
            <person name="Ayvaz T."/>
            <person name="Ross M."/>
            <person name="Santibanez J."/>
            <person name="Aqrawi P."/>
            <person name="Gross S."/>
            <person name="Joshi V."/>
            <person name="Fowler G."/>
            <person name="Nazareth L."/>
            <person name="Reid J."/>
            <person name="Worley K."/>
            <person name="Petrosino J."/>
            <person name="Highlander S."/>
            <person name="Gibbs R."/>
        </authorList>
    </citation>
    <scope>NUCLEOTIDE SEQUENCE [LARGE SCALE GENOMIC DNA]</scope>
    <source>
        <strain evidence="1">ATCC 33707</strain>
    </source>
</reference>
<organism evidence="1 2">
    <name type="scientific">Prescottella equi ATCC 33707</name>
    <dbReference type="NCBI Taxonomy" id="525370"/>
    <lineage>
        <taxon>Bacteria</taxon>
        <taxon>Bacillati</taxon>
        <taxon>Actinomycetota</taxon>
        <taxon>Actinomycetes</taxon>
        <taxon>Mycobacteriales</taxon>
        <taxon>Nocardiaceae</taxon>
        <taxon>Prescottella</taxon>
    </lineage>
</organism>
<keyword evidence="2" id="KW-1185">Reference proteome</keyword>
<evidence type="ECO:0000313" key="2">
    <source>
        <dbReference type="Proteomes" id="UP000004245"/>
    </source>
</evidence>
<sequence length="64" mass="7317">MTRYRIRKTGRRWLIVTPSGHRTYRNTWPGAMRLVDRFIVAKRAQLARTTQSDYALAAPGGVNG</sequence>
<protein>
    <submittedName>
        <fullName evidence="1">Uncharacterized protein</fullName>
    </submittedName>
</protein>
<evidence type="ECO:0000313" key="1">
    <source>
        <dbReference type="EMBL" id="EGD24673.1"/>
    </source>
</evidence>
<proteinExistence type="predicted"/>
<gene>
    <name evidence="1" type="ORF">HMPREF0724_11791</name>
</gene>
<dbReference type="RefSeq" id="WP_005513045.1">
    <property type="nucleotide sequence ID" value="NZ_CM001149.1"/>
</dbReference>
<comment type="caution">
    <text evidence="1">The sequence shown here is derived from an EMBL/GenBank/DDBJ whole genome shotgun (WGS) entry which is preliminary data.</text>
</comment>
<name>E9T090_RHOHA</name>
<dbReference type="EMBL" id="ADNW02000008">
    <property type="protein sequence ID" value="EGD24673.1"/>
    <property type="molecule type" value="Genomic_DNA"/>
</dbReference>
<dbReference type="HOGENOM" id="CLU_2864889_0_0_11"/>